<comment type="cofactor">
    <cofactor evidence="17">
        <name>Mg(2+)</name>
        <dbReference type="ChEBI" id="CHEBI:18420"/>
    </cofactor>
</comment>
<feature type="binding site" evidence="17">
    <location>
        <position position="355"/>
    </location>
    <ligand>
        <name>(6S)-NADPHX</name>
        <dbReference type="ChEBI" id="CHEBI:64076"/>
    </ligand>
</feature>
<comment type="function">
    <text evidence="14 19">Bifunctional enzyme that catalyzes the epimerization of the S- and R-forms of NAD(P)HX and the dehydration of the S-form of NAD(P)HX at the expense of ADP, which is converted to AMP. This allows the repair of both epimers of NAD(P)HX, a damaged form of NAD(P)H that is a result of enzymatic or heat-dependent hydration.</text>
</comment>
<evidence type="ECO:0000256" key="2">
    <source>
        <dbReference type="ARBA" id="ARBA00000909"/>
    </source>
</evidence>
<evidence type="ECO:0000256" key="16">
    <source>
        <dbReference type="ARBA" id="ARBA00049209"/>
    </source>
</evidence>
<keyword evidence="5 18" id="KW-0479">Metal-binding</keyword>
<dbReference type="InterPro" id="IPR036652">
    <property type="entry name" value="YjeF_N_dom_sf"/>
</dbReference>
<reference evidence="22 23" key="1">
    <citation type="submission" date="2011-03" db="EMBL/GenBank/DDBJ databases">
        <title>The complete genome of Archaeoglobus veneficus SNP6.</title>
        <authorList>
            <consortium name="US DOE Joint Genome Institute (JGI-PGF)"/>
            <person name="Lucas S."/>
            <person name="Copeland A."/>
            <person name="Lapidus A."/>
            <person name="Bruce D."/>
            <person name="Goodwin L."/>
            <person name="Pitluck S."/>
            <person name="Kyrpides N."/>
            <person name="Mavromatis K."/>
            <person name="Pagani I."/>
            <person name="Ivanova N."/>
            <person name="Mikhailova N."/>
            <person name="Lu M."/>
            <person name="Detter J.C."/>
            <person name="Tapia R."/>
            <person name="Han C."/>
            <person name="Land M."/>
            <person name="Hauser L."/>
            <person name="Markowitz V."/>
            <person name="Cheng J.-F."/>
            <person name="Hugenholtz P."/>
            <person name="Woyke T."/>
            <person name="Wu D."/>
            <person name="Spring S."/>
            <person name="Brambilla E."/>
            <person name="Klenk H.-P."/>
            <person name="Eisen J.A."/>
        </authorList>
    </citation>
    <scope>NUCLEOTIDE SEQUENCE [LARGE SCALE GENOMIC DNA]</scope>
    <source>
        <strain>SNP6</strain>
    </source>
</reference>
<evidence type="ECO:0000256" key="19">
    <source>
        <dbReference type="PIRNR" id="PIRNR017184"/>
    </source>
</evidence>
<sequence length="477" mass="50925">METITTAEMAAIDVNCEYHGLSRLQLMENAGKAIAEEIEKRFKAGRIAIFAGLGNNGGDAFVAARHLKNFDVEVFLLGKASEIKTDIAMRNFEVMRKAGVAVKEIRDSTYVEASDYDVIIDAMLGTGVRGRLRQPYAKAVEAINSSNAYVVAVDVPTGLNPDTGEYDLAVKADLTVTFHKAKPGLLNAKELVGELVVKSIGIPPLFEMLAGPGDVRMVYRRQREGHKGTHGRVLVVGGGPYTGAPALAALAAYAAGADIVTLAVPKSVYKIVASFSPDLIVRKLEADEISLKNVEDIQKLAAKHHVVVMGMGAEGEIKEVAEEVLKLNEVKKAVLDAGAILPEVPEGVECILTPHRGEFRRVFGFDASSWEDVKKAARKAKAVVLLKAPEDVISDGVKVRINRSGNAGMTVGGTGDVLAGIAGAFLVHGNALWAASAAALVNGLAGDVCFEKYGYNYRAMHVMDEIPGVIKEMLEFA</sequence>
<dbReference type="Pfam" id="PF01256">
    <property type="entry name" value="Carb_kinase"/>
    <property type="match status" value="1"/>
</dbReference>
<dbReference type="GO" id="GO:0052855">
    <property type="term" value="F:ADP-dependent NAD(P)H-hydrate dehydratase activity"/>
    <property type="evidence" value="ECO:0007669"/>
    <property type="project" value="UniProtKB-UniRule"/>
</dbReference>
<evidence type="ECO:0000256" key="9">
    <source>
        <dbReference type="ARBA" id="ARBA00022958"/>
    </source>
</evidence>
<comment type="similarity">
    <text evidence="3 19">In the N-terminal section; belongs to the NnrE/AIBP family.</text>
</comment>
<feature type="domain" description="YjeF C-terminal" evidence="20">
    <location>
        <begin position="210"/>
        <end position="473"/>
    </location>
</feature>
<dbReference type="STRING" id="693661.Arcve_1414"/>
<dbReference type="Proteomes" id="UP000008136">
    <property type="component" value="Chromosome"/>
</dbReference>
<dbReference type="OrthoDB" id="15148at2157"/>
<keyword evidence="6 17" id="KW-0547">Nucleotide-binding</keyword>
<dbReference type="Pfam" id="PF03853">
    <property type="entry name" value="YjeF_N"/>
    <property type="match status" value="1"/>
</dbReference>
<evidence type="ECO:0000313" key="22">
    <source>
        <dbReference type="EMBL" id="AEA47418.1"/>
    </source>
</evidence>
<evidence type="ECO:0000256" key="10">
    <source>
        <dbReference type="ARBA" id="ARBA00023027"/>
    </source>
</evidence>
<feature type="binding site" evidence="17">
    <location>
        <position position="312"/>
    </location>
    <ligand>
        <name>(6S)-NADPHX</name>
        <dbReference type="ChEBI" id="CHEBI:64076"/>
    </ligand>
</feature>
<keyword evidence="8 17" id="KW-0521">NADP</keyword>
<dbReference type="SUPFAM" id="SSF53613">
    <property type="entry name" value="Ribokinase-like"/>
    <property type="match status" value="1"/>
</dbReference>
<dbReference type="Gene3D" id="3.40.50.10260">
    <property type="entry name" value="YjeF N-terminal domain"/>
    <property type="match status" value="1"/>
</dbReference>
<comment type="catalytic activity">
    <reaction evidence="1 18 19">
        <text>(6R)-NADHX = (6S)-NADHX</text>
        <dbReference type="Rhea" id="RHEA:32215"/>
        <dbReference type="ChEBI" id="CHEBI:64074"/>
        <dbReference type="ChEBI" id="CHEBI:64075"/>
        <dbReference type="EC" id="5.1.99.6"/>
    </reaction>
</comment>
<dbReference type="CDD" id="cd01171">
    <property type="entry name" value="YXKO-related"/>
    <property type="match status" value="1"/>
</dbReference>
<evidence type="ECO:0000256" key="15">
    <source>
        <dbReference type="ARBA" id="ARBA00048238"/>
    </source>
</evidence>
<evidence type="ECO:0000256" key="12">
    <source>
        <dbReference type="ARBA" id="ARBA00023239"/>
    </source>
</evidence>
<evidence type="ECO:0000256" key="18">
    <source>
        <dbReference type="HAMAP-Rule" id="MF_01966"/>
    </source>
</evidence>
<dbReference type="GO" id="GO:0046496">
    <property type="term" value="P:nicotinamide nucleotide metabolic process"/>
    <property type="evidence" value="ECO:0007669"/>
    <property type="project" value="UniProtKB-UniRule"/>
</dbReference>
<comment type="subunit">
    <text evidence="17">Homotetramer.</text>
</comment>
<feature type="binding site" evidence="18">
    <location>
        <begin position="55"/>
        <end position="59"/>
    </location>
    <ligand>
        <name>(6S)-NADPHX</name>
        <dbReference type="ChEBI" id="CHEBI:64076"/>
    </ligand>
</feature>
<name>F2KNU1_ARCVS</name>
<dbReference type="RefSeq" id="WP_013684079.1">
    <property type="nucleotide sequence ID" value="NC_015320.1"/>
</dbReference>
<keyword evidence="13" id="KW-0511">Multifunctional enzyme</keyword>
<dbReference type="EC" id="5.1.99.6" evidence="19"/>
<feature type="binding site" evidence="18">
    <location>
        <position position="154"/>
    </location>
    <ligand>
        <name>(6S)-NADPHX</name>
        <dbReference type="ChEBI" id="CHEBI:64076"/>
    </ligand>
</feature>
<keyword evidence="12 17" id="KW-0456">Lyase</keyword>
<protein>
    <recommendedName>
        <fullName evidence="19">Bifunctional NAD(P)H-hydrate repair enzyme</fullName>
    </recommendedName>
    <alternativeName>
        <fullName evidence="19">Nicotinamide nucleotide repair protein</fullName>
    </alternativeName>
    <domain>
        <recommendedName>
            <fullName evidence="19">ADP-dependent (S)-NAD(P)H-hydrate dehydratase</fullName>
            <ecNumber evidence="19">4.2.1.136</ecNumber>
        </recommendedName>
        <alternativeName>
            <fullName evidence="19">ADP-dependent NAD(P)HX dehydratase</fullName>
        </alternativeName>
    </domain>
    <domain>
        <recommendedName>
            <fullName evidence="19">NAD(P)H-hydrate epimerase</fullName>
            <ecNumber evidence="19">5.1.99.6</ecNumber>
        </recommendedName>
    </domain>
</protein>
<dbReference type="eggNOG" id="arCOG00018">
    <property type="taxonomic scope" value="Archaea"/>
</dbReference>
<dbReference type="InterPro" id="IPR030677">
    <property type="entry name" value="Nnr"/>
</dbReference>
<accession>F2KNU1</accession>
<evidence type="ECO:0000259" key="21">
    <source>
        <dbReference type="PROSITE" id="PS51385"/>
    </source>
</evidence>
<feature type="binding site" evidence="18">
    <location>
        <position position="56"/>
    </location>
    <ligand>
        <name>K(+)</name>
        <dbReference type="ChEBI" id="CHEBI:29103"/>
    </ligand>
</feature>
<dbReference type="PANTHER" id="PTHR12592">
    <property type="entry name" value="ATP-DEPENDENT (S)-NAD(P)H-HYDRATE DEHYDRATASE FAMILY MEMBER"/>
    <property type="match status" value="1"/>
</dbReference>
<comment type="cofactor">
    <cofactor evidence="18 19">
        <name>K(+)</name>
        <dbReference type="ChEBI" id="CHEBI:29103"/>
    </cofactor>
    <text evidence="18 19">Binds 1 potassium ion per subunit.</text>
</comment>
<dbReference type="PROSITE" id="PS51383">
    <property type="entry name" value="YJEF_C_3"/>
    <property type="match status" value="1"/>
</dbReference>
<dbReference type="InterPro" id="IPR004443">
    <property type="entry name" value="YjeF_N_dom"/>
</dbReference>
<dbReference type="Gene3D" id="3.40.1190.20">
    <property type="match status" value="1"/>
</dbReference>
<comment type="function">
    <text evidence="17">Catalyzes the dehydration of the S-form of NAD(P)HX at the expense of ADP, which is converted to AMP. Together with NAD(P)HX epimerase, which catalyzes the epimerization of the S- and R-forms, the enzyme allows the repair of both epimers of NAD(P)HX, a damaged form of NAD(P)H that is a result of enzymatic or heat-dependent hydration.</text>
</comment>
<dbReference type="HAMAP" id="MF_01965">
    <property type="entry name" value="NADHX_dehydratase"/>
    <property type="match status" value="1"/>
</dbReference>
<feature type="binding site" evidence="18">
    <location>
        <position position="136"/>
    </location>
    <ligand>
        <name>(6S)-NADPHX</name>
        <dbReference type="ChEBI" id="CHEBI:64076"/>
    </ligand>
</feature>
<keyword evidence="11 18" id="KW-0413">Isomerase</keyword>
<feature type="binding site" evidence="17">
    <location>
        <position position="244"/>
    </location>
    <ligand>
        <name>(6S)-NADPHX</name>
        <dbReference type="ChEBI" id="CHEBI:64076"/>
    </ligand>
</feature>
<evidence type="ECO:0000256" key="17">
    <source>
        <dbReference type="HAMAP-Rule" id="MF_01965"/>
    </source>
</evidence>
<dbReference type="GeneID" id="10394537"/>
<feature type="binding site" evidence="17">
    <location>
        <position position="416"/>
    </location>
    <ligand>
        <name>(6S)-NADPHX</name>
        <dbReference type="ChEBI" id="CHEBI:64076"/>
    </ligand>
</feature>
<feature type="binding site" evidence="18">
    <location>
        <position position="121"/>
    </location>
    <ligand>
        <name>K(+)</name>
        <dbReference type="ChEBI" id="CHEBI:29103"/>
    </ligand>
</feature>
<comment type="catalytic activity">
    <reaction evidence="15 17 19">
        <text>(6S)-NADHX + ADP = AMP + phosphate + NADH + H(+)</text>
        <dbReference type="Rhea" id="RHEA:32223"/>
        <dbReference type="ChEBI" id="CHEBI:15378"/>
        <dbReference type="ChEBI" id="CHEBI:43474"/>
        <dbReference type="ChEBI" id="CHEBI:57945"/>
        <dbReference type="ChEBI" id="CHEBI:64074"/>
        <dbReference type="ChEBI" id="CHEBI:456215"/>
        <dbReference type="ChEBI" id="CHEBI:456216"/>
        <dbReference type="EC" id="4.2.1.136"/>
    </reaction>
</comment>
<evidence type="ECO:0000256" key="6">
    <source>
        <dbReference type="ARBA" id="ARBA00022741"/>
    </source>
</evidence>
<feature type="binding site" evidence="17">
    <location>
        <position position="415"/>
    </location>
    <ligand>
        <name>AMP</name>
        <dbReference type="ChEBI" id="CHEBI:456215"/>
    </ligand>
</feature>
<organism evidence="22 23">
    <name type="scientific">Archaeoglobus veneficus (strain DSM 11195 / SNP6)</name>
    <dbReference type="NCBI Taxonomy" id="693661"/>
    <lineage>
        <taxon>Archaea</taxon>
        <taxon>Methanobacteriati</taxon>
        <taxon>Methanobacteriota</taxon>
        <taxon>Archaeoglobi</taxon>
        <taxon>Archaeoglobales</taxon>
        <taxon>Archaeoglobaceae</taxon>
        <taxon>Archaeoglobus</taxon>
    </lineage>
</organism>
<dbReference type="GO" id="GO:0052856">
    <property type="term" value="F:NAD(P)HX epimerase activity"/>
    <property type="evidence" value="ECO:0007669"/>
    <property type="project" value="UniProtKB-UniRule"/>
</dbReference>
<evidence type="ECO:0000256" key="14">
    <source>
        <dbReference type="ARBA" id="ARBA00025153"/>
    </source>
</evidence>
<dbReference type="EC" id="4.2.1.136" evidence="19"/>
<evidence type="ECO:0000256" key="1">
    <source>
        <dbReference type="ARBA" id="ARBA00000013"/>
    </source>
</evidence>
<keyword evidence="9 18" id="KW-0630">Potassium</keyword>
<feature type="binding site" evidence="18">
    <location>
        <position position="157"/>
    </location>
    <ligand>
        <name>K(+)</name>
        <dbReference type="ChEBI" id="CHEBI:29103"/>
    </ligand>
</feature>
<dbReference type="HOGENOM" id="CLU_024853_4_1_2"/>
<dbReference type="EMBL" id="CP002588">
    <property type="protein sequence ID" value="AEA47418.1"/>
    <property type="molecule type" value="Genomic_DNA"/>
</dbReference>
<evidence type="ECO:0000256" key="8">
    <source>
        <dbReference type="ARBA" id="ARBA00022857"/>
    </source>
</evidence>
<keyword evidence="7 17" id="KW-0067">ATP-binding</keyword>
<evidence type="ECO:0000256" key="5">
    <source>
        <dbReference type="ARBA" id="ARBA00022723"/>
    </source>
</evidence>
<comment type="catalytic activity">
    <reaction evidence="16 17 19">
        <text>(6S)-NADPHX + ADP = AMP + phosphate + NADPH + H(+)</text>
        <dbReference type="Rhea" id="RHEA:32235"/>
        <dbReference type="ChEBI" id="CHEBI:15378"/>
        <dbReference type="ChEBI" id="CHEBI:43474"/>
        <dbReference type="ChEBI" id="CHEBI:57783"/>
        <dbReference type="ChEBI" id="CHEBI:64076"/>
        <dbReference type="ChEBI" id="CHEBI:456215"/>
        <dbReference type="ChEBI" id="CHEBI:456216"/>
        <dbReference type="EC" id="4.2.1.136"/>
    </reaction>
</comment>
<dbReference type="InterPro" id="IPR029056">
    <property type="entry name" value="Ribokinase-like"/>
</dbReference>
<evidence type="ECO:0000256" key="7">
    <source>
        <dbReference type="ARBA" id="ARBA00022840"/>
    </source>
</evidence>
<comment type="caution">
    <text evidence="17">Lacks conserved residue(s) required for the propagation of feature annotation.</text>
</comment>
<dbReference type="AlphaFoldDB" id="F2KNU1"/>
<dbReference type="GO" id="GO:0110051">
    <property type="term" value="P:metabolite repair"/>
    <property type="evidence" value="ECO:0007669"/>
    <property type="project" value="TreeGrafter"/>
</dbReference>
<proteinExistence type="inferred from homology"/>
<dbReference type="InterPro" id="IPR000631">
    <property type="entry name" value="CARKD"/>
</dbReference>
<dbReference type="KEGG" id="ave:Arcve_1414"/>
<gene>
    <name evidence="17" type="primary">nnrD</name>
    <name evidence="18" type="synonym">nnrE</name>
    <name evidence="22" type="ordered locus">Arcve_1414</name>
</gene>
<evidence type="ECO:0000256" key="13">
    <source>
        <dbReference type="ARBA" id="ARBA00023268"/>
    </source>
</evidence>
<evidence type="ECO:0000313" key="23">
    <source>
        <dbReference type="Proteomes" id="UP000008136"/>
    </source>
</evidence>
<comment type="catalytic activity">
    <reaction evidence="2 18 19">
        <text>(6R)-NADPHX = (6S)-NADPHX</text>
        <dbReference type="Rhea" id="RHEA:32227"/>
        <dbReference type="ChEBI" id="CHEBI:64076"/>
        <dbReference type="ChEBI" id="CHEBI:64077"/>
        <dbReference type="EC" id="5.1.99.6"/>
    </reaction>
</comment>
<dbReference type="NCBIfam" id="TIGR00196">
    <property type="entry name" value="yjeF_cterm"/>
    <property type="match status" value="1"/>
</dbReference>
<evidence type="ECO:0000259" key="20">
    <source>
        <dbReference type="PROSITE" id="PS51383"/>
    </source>
</evidence>
<dbReference type="NCBIfam" id="TIGR00197">
    <property type="entry name" value="yjeF_nterm"/>
    <property type="match status" value="1"/>
</dbReference>
<dbReference type="HAMAP" id="MF_01966">
    <property type="entry name" value="NADHX_epimerase"/>
    <property type="match status" value="1"/>
</dbReference>
<dbReference type="PIRSF" id="PIRSF017184">
    <property type="entry name" value="Nnr"/>
    <property type="match status" value="1"/>
</dbReference>
<dbReference type="PROSITE" id="PS51385">
    <property type="entry name" value="YJEF_N"/>
    <property type="match status" value="1"/>
</dbReference>
<keyword evidence="10 17" id="KW-0520">NAD</keyword>
<dbReference type="GO" id="GO:0046872">
    <property type="term" value="F:metal ion binding"/>
    <property type="evidence" value="ECO:0007669"/>
    <property type="project" value="UniProtKB-UniRule"/>
</dbReference>
<dbReference type="SUPFAM" id="SSF64153">
    <property type="entry name" value="YjeF N-terminal domain-like"/>
    <property type="match status" value="1"/>
</dbReference>
<evidence type="ECO:0000256" key="3">
    <source>
        <dbReference type="ARBA" id="ARBA00006001"/>
    </source>
</evidence>
<dbReference type="PANTHER" id="PTHR12592:SF0">
    <property type="entry name" value="ATP-DEPENDENT (S)-NAD(P)H-HYDRATE DEHYDRATASE"/>
    <property type="match status" value="1"/>
</dbReference>
<evidence type="ECO:0000256" key="11">
    <source>
        <dbReference type="ARBA" id="ARBA00023235"/>
    </source>
</evidence>
<comment type="similarity">
    <text evidence="17">Belongs to the NnrD/CARKD family.</text>
</comment>
<evidence type="ECO:0000256" key="4">
    <source>
        <dbReference type="ARBA" id="ARBA00009524"/>
    </source>
</evidence>
<feature type="binding site" evidence="18">
    <location>
        <begin position="125"/>
        <end position="131"/>
    </location>
    <ligand>
        <name>(6S)-NADPHX</name>
        <dbReference type="ChEBI" id="CHEBI:64076"/>
    </ligand>
</feature>
<keyword evidence="23" id="KW-1185">Reference proteome</keyword>
<comment type="similarity">
    <text evidence="4 19">In the C-terminal section; belongs to the NnrD/CARKD family.</text>
</comment>
<feature type="domain" description="YjeF N-terminal" evidence="21">
    <location>
        <begin position="9"/>
        <end position="208"/>
    </location>
</feature>
<comment type="function">
    <text evidence="18">Catalyzes the epimerization of the S- and R-forms of NAD(P)HX, a damaged form of NAD(P)H that is a result of enzymatic or heat-dependent hydration. This is a prerequisite for the S-specific NAD(P)H-hydrate dehydratase to allow the repair of both epimers of NAD(P)HX.</text>
</comment>
<comment type="similarity">
    <text evidence="18">Belongs to the NnrE/AIBP family.</text>
</comment>
<dbReference type="GO" id="GO:0005524">
    <property type="term" value="F:ATP binding"/>
    <property type="evidence" value="ECO:0007669"/>
    <property type="project" value="UniProtKB-UniRule"/>
</dbReference>